<keyword evidence="12" id="KW-1185">Reference proteome</keyword>
<evidence type="ECO:0000259" key="10">
    <source>
        <dbReference type="PROSITE" id="PS51352"/>
    </source>
</evidence>
<dbReference type="GO" id="GO:0034599">
    <property type="term" value="P:cellular response to oxidative stress"/>
    <property type="evidence" value="ECO:0007669"/>
    <property type="project" value="EnsemblFungi"/>
</dbReference>
<feature type="domain" description="Thioredoxin" evidence="10">
    <location>
        <begin position="4"/>
        <end position="167"/>
    </location>
</feature>
<feature type="active site" description="Cysteine sulfenic acid (-SOH) intermediate" evidence="8">
    <location>
        <position position="61"/>
    </location>
</feature>
<dbReference type="GO" id="GO:0005777">
    <property type="term" value="C:peroxisome"/>
    <property type="evidence" value="ECO:0007669"/>
    <property type="project" value="TreeGrafter"/>
</dbReference>
<dbReference type="InterPro" id="IPR013766">
    <property type="entry name" value="Thioredoxin_domain"/>
</dbReference>
<dbReference type="EMBL" id="CDHN01000003">
    <property type="protein sequence ID" value="CEJ90613.1"/>
    <property type="molecule type" value="Genomic_DNA"/>
</dbReference>
<dbReference type="InterPro" id="IPR037944">
    <property type="entry name" value="PRX5-like"/>
</dbReference>
<evidence type="ECO:0000256" key="2">
    <source>
        <dbReference type="ARBA" id="ARBA00022559"/>
    </source>
</evidence>
<evidence type="ECO:0000313" key="11">
    <source>
        <dbReference type="EMBL" id="CEJ90613.1"/>
    </source>
</evidence>
<dbReference type="InterPro" id="IPR036249">
    <property type="entry name" value="Thioredoxin-like_sf"/>
</dbReference>
<dbReference type="CDD" id="cd03013">
    <property type="entry name" value="PRX5_like"/>
    <property type="match status" value="1"/>
</dbReference>
<accession>A0A0A1TJA2</accession>
<name>A0A0A1TJA2_9HYPO</name>
<evidence type="ECO:0000256" key="6">
    <source>
        <dbReference type="ARBA" id="ARBA00032824"/>
    </source>
</evidence>
<dbReference type="InterPro" id="IPR013740">
    <property type="entry name" value="Redoxin"/>
</dbReference>
<dbReference type="PROSITE" id="PS51352">
    <property type="entry name" value="THIOREDOXIN_2"/>
    <property type="match status" value="1"/>
</dbReference>
<protein>
    <recommendedName>
        <fullName evidence="6">Thioredoxin peroxidase</fullName>
    </recommendedName>
    <alternativeName>
        <fullName evidence="7">Thioredoxin-dependent peroxiredoxin</fullName>
    </alternativeName>
</protein>
<keyword evidence="3 9" id="KW-0049">Antioxidant</keyword>
<keyword evidence="4 9" id="KW-0560">Oxidoreductase</keyword>
<evidence type="ECO:0000256" key="4">
    <source>
        <dbReference type="ARBA" id="ARBA00023002"/>
    </source>
</evidence>
<gene>
    <name evidence="11" type="ORF">VHEMI06382</name>
</gene>
<dbReference type="PANTHER" id="PTHR10430:SF16">
    <property type="entry name" value="PEROXIREDOXIN-5, MITOCHONDRIAL"/>
    <property type="match status" value="1"/>
</dbReference>
<dbReference type="GO" id="GO:0042744">
    <property type="term" value="P:hydrogen peroxide catabolic process"/>
    <property type="evidence" value="ECO:0007669"/>
    <property type="project" value="TreeGrafter"/>
</dbReference>
<dbReference type="PANTHER" id="PTHR10430">
    <property type="entry name" value="PEROXIREDOXIN"/>
    <property type="match status" value="1"/>
</dbReference>
<dbReference type="SUPFAM" id="SSF52833">
    <property type="entry name" value="Thioredoxin-like"/>
    <property type="match status" value="1"/>
</dbReference>
<proteinExistence type="inferred from homology"/>
<dbReference type="GO" id="GO:0045454">
    <property type="term" value="P:cell redox homeostasis"/>
    <property type="evidence" value="ECO:0007669"/>
    <property type="project" value="EnsemblFungi"/>
</dbReference>
<dbReference type="OrthoDB" id="195498at2759"/>
<dbReference type="AlphaFoldDB" id="A0A0A1TJA2"/>
<dbReference type="GO" id="GO:0010038">
    <property type="term" value="P:response to metal ion"/>
    <property type="evidence" value="ECO:0007669"/>
    <property type="project" value="EnsemblFungi"/>
</dbReference>
<dbReference type="Gene3D" id="3.40.30.10">
    <property type="entry name" value="Glutaredoxin"/>
    <property type="match status" value="1"/>
</dbReference>
<organism evidence="11 12">
    <name type="scientific">[Torrubiella] hemipterigena</name>
    <dbReference type="NCBI Taxonomy" id="1531966"/>
    <lineage>
        <taxon>Eukaryota</taxon>
        <taxon>Fungi</taxon>
        <taxon>Dikarya</taxon>
        <taxon>Ascomycota</taxon>
        <taxon>Pezizomycotina</taxon>
        <taxon>Sordariomycetes</taxon>
        <taxon>Hypocreomycetidae</taxon>
        <taxon>Hypocreales</taxon>
        <taxon>Clavicipitaceae</taxon>
        <taxon>Clavicipitaceae incertae sedis</taxon>
        <taxon>'Torrubiella' clade</taxon>
    </lineage>
</organism>
<comment type="similarity">
    <text evidence="1 9">Belongs to the peroxiredoxin family. Prx5 subfamily.</text>
</comment>
<evidence type="ECO:0000256" key="1">
    <source>
        <dbReference type="ARBA" id="ARBA00010505"/>
    </source>
</evidence>
<evidence type="ECO:0000256" key="3">
    <source>
        <dbReference type="ARBA" id="ARBA00022862"/>
    </source>
</evidence>
<evidence type="ECO:0000256" key="7">
    <source>
        <dbReference type="ARBA" id="ARBA00079296"/>
    </source>
</evidence>
<keyword evidence="5 9" id="KW-0676">Redox-active center</keyword>
<dbReference type="STRING" id="1531966.A0A0A1TJA2"/>
<evidence type="ECO:0000313" key="12">
    <source>
        <dbReference type="Proteomes" id="UP000039046"/>
    </source>
</evidence>
<sequence length="167" mass="17753">MSALKVGDSFPQDVSFTWIAPSPENSEFSACGIPQKYNASEIAKDKKIVIVAVPGAFTPTCSANHVPGFIAKAEELKAKGIDQVVFIAHNDAYVMSGWGKANKINDEFIIFASDDETKFSSALGWTLGPRAARYAIVVDHGKVTYAEKEEAPSGVSVSGADAVIAKL</sequence>
<reference evidence="11 12" key="1">
    <citation type="journal article" date="2015" name="Genome Announc.">
        <title>Draft Genome Sequence and Gene Annotation of the Entomopathogenic Fungus Verticillium hemipterigenum.</title>
        <authorList>
            <person name="Horn F."/>
            <person name="Habel A."/>
            <person name="Scharf D.H."/>
            <person name="Dworschak J."/>
            <person name="Brakhage A.A."/>
            <person name="Guthke R."/>
            <person name="Hertweck C."/>
            <person name="Linde J."/>
        </authorList>
    </citation>
    <scope>NUCLEOTIDE SEQUENCE [LARGE SCALE GENOMIC DNA]</scope>
</reference>
<evidence type="ECO:0000256" key="5">
    <source>
        <dbReference type="ARBA" id="ARBA00023284"/>
    </source>
</evidence>
<dbReference type="Proteomes" id="UP000039046">
    <property type="component" value="Unassembled WGS sequence"/>
</dbReference>
<dbReference type="GO" id="GO:0008379">
    <property type="term" value="F:thioredoxin peroxidase activity"/>
    <property type="evidence" value="ECO:0007669"/>
    <property type="project" value="EnsemblFungi"/>
</dbReference>
<dbReference type="HOGENOM" id="CLU_072440_1_1_1"/>
<evidence type="ECO:0000256" key="9">
    <source>
        <dbReference type="RuleBase" id="RU366011"/>
    </source>
</evidence>
<keyword evidence="2 9" id="KW-0575">Peroxidase</keyword>
<evidence type="ECO:0000256" key="8">
    <source>
        <dbReference type="PIRSR" id="PIRSR637944-1"/>
    </source>
</evidence>
<dbReference type="Pfam" id="PF08534">
    <property type="entry name" value="Redoxin"/>
    <property type="match status" value="1"/>
</dbReference>
<dbReference type="FunFam" id="3.40.30.10:FF:000020">
    <property type="entry name" value="Peroxiredoxin"/>
    <property type="match status" value="1"/>
</dbReference>
<comment type="function">
    <text evidence="9">Thiol-specific peroxidase that catalyzes the reduction of hydrogen peroxide and organic hydroperoxides to water and alcohols, respectively. Plays a role in cell protection against oxidative stress by detoxifying peroxides.</text>
</comment>
<dbReference type="GO" id="GO:0005739">
    <property type="term" value="C:mitochondrion"/>
    <property type="evidence" value="ECO:0007669"/>
    <property type="project" value="TreeGrafter"/>
</dbReference>